<dbReference type="SUPFAM" id="SSF52833">
    <property type="entry name" value="Thioredoxin-like"/>
    <property type="match status" value="1"/>
</dbReference>
<dbReference type="Gene3D" id="3.40.30.10">
    <property type="entry name" value="Glutaredoxin"/>
    <property type="match status" value="1"/>
</dbReference>
<dbReference type="InterPro" id="IPR036249">
    <property type="entry name" value="Thioredoxin-like_sf"/>
</dbReference>
<accession>A0ABQ9FXN9</accession>
<evidence type="ECO:0008006" key="3">
    <source>
        <dbReference type="Google" id="ProtNLM"/>
    </source>
</evidence>
<dbReference type="EMBL" id="JARBDR010000141">
    <property type="protein sequence ID" value="KAJ8320891.1"/>
    <property type="molecule type" value="Genomic_DNA"/>
</dbReference>
<dbReference type="InterPro" id="IPR001623">
    <property type="entry name" value="DnaJ_domain"/>
</dbReference>
<organism evidence="1 2">
    <name type="scientific">Tegillarca granosa</name>
    <name type="common">Malaysian cockle</name>
    <name type="synonym">Anadara granosa</name>
    <dbReference type="NCBI Taxonomy" id="220873"/>
    <lineage>
        <taxon>Eukaryota</taxon>
        <taxon>Metazoa</taxon>
        <taxon>Spiralia</taxon>
        <taxon>Lophotrochozoa</taxon>
        <taxon>Mollusca</taxon>
        <taxon>Bivalvia</taxon>
        <taxon>Autobranchia</taxon>
        <taxon>Pteriomorphia</taxon>
        <taxon>Arcoida</taxon>
        <taxon>Arcoidea</taxon>
        <taxon>Arcidae</taxon>
        <taxon>Tegillarca</taxon>
    </lineage>
</organism>
<dbReference type="PANTHER" id="PTHR44303:SF2">
    <property type="entry name" value="DNAJ HOMOLOG SUBFAMILY C MEMBER 16"/>
    <property type="match status" value="1"/>
</dbReference>
<keyword evidence="2" id="KW-1185">Reference proteome</keyword>
<comment type="caution">
    <text evidence="1">The sequence shown here is derived from an EMBL/GenBank/DDBJ whole genome shotgun (WGS) entry which is preliminary data.</text>
</comment>
<proteinExistence type="predicted"/>
<evidence type="ECO:0000313" key="2">
    <source>
        <dbReference type="Proteomes" id="UP001217089"/>
    </source>
</evidence>
<evidence type="ECO:0000313" key="1">
    <source>
        <dbReference type="EMBL" id="KAJ8320891.1"/>
    </source>
</evidence>
<dbReference type="InterPro" id="IPR036869">
    <property type="entry name" value="J_dom_sf"/>
</dbReference>
<dbReference type="Proteomes" id="UP001217089">
    <property type="component" value="Unassembled WGS sequence"/>
</dbReference>
<sequence length="450" mass="53015">MEHCEAMKSKLQSYEGGIMVISTVAKLSRDLFIDEDVMPRHPDKNDDPSAADRFTKINEAYELKAWKEKQENIHIMYETKILPESFYKPYFIYTYSDMCYECAYIEHIIERFIKELEGVGLGIGSFHAGISRSLSNQMKITRVPTLMAVVNGRISYFRSGVSLSNLRDYIRNLFPSNTAIKLWMLKAVLSDANYQDFLSGWHDNHVRAIFFGQKSDPSVRLLAPAFQYKEYVKFGYVDTRSASNLNIMHRYNVNRNRESFMMFNEETNTSVATISMQQLPRTTLDEVIQSNKFLLLPRLSSQKHFEELCPAELKAKRKRLCIILVTKKSDEHDEYRELFRKYVQKSELSQNERVNFVYIYEETQQLFIQTLAKGGNFQLQNNILKVAIIWRKERNHLSYEWLKDGWFMEKKQMKDSEKHLENRVKELLNSDKSLVYDAVLPEFHNEHKLI</sequence>
<reference evidence="1 2" key="1">
    <citation type="submission" date="2022-12" db="EMBL/GenBank/DDBJ databases">
        <title>Chromosome-level genome of Tegillarca granosa.</title>
        <authorList>
            <person name="Kim J."/>
        </authorList>
    </citation>
    <scope>NUCLEOTIDE SEQUENCE [LARGE SCALE GENOMIC DNA]</scope>
    <source>
        <strain evidence="1">Teg-2019</strain>
        <tissue evidence="1">Adductor muscle</tissue>
    </source>
</reference>
<dbReference type="CDD" id="cd06257">
    <property type="entry name" value="DnaJ"/>
    <property type="match status" value="1"/>
</dbReference>
<name>A0ABQ9FXN9_TEGGR</name>
<dbReference type="SUPFAM" id="SSF46565">
    <property type="entry name" value="Chaperone J-domain"/>
    <property type="match status" value="1"/>
</dbReference>
<dbReference type="InterPro" id="IPR052448">
    <property type="entry name" value="DnaJ_C16_autophagy_reg"/>
</dbReference>
<dbReference type="Gene3D" id="1.10.287.110">
    <property type="entry name" value="DnaJ domain"/>
    <property type="match status" value="1"/>
</dbReference>
<gene>
    <name evidence="1" type="ORF">KUTeg_002478</name>
</gene>
<dbReference type="PANTHER" id="PTHR44303">
    <property type="entry name" value="DNAJ HOMOLOG SUBFAMILY C MEMBER 16"/>
    <property type="match status" value="1"/>
</dbReference>
<protein>
    <recommendedName>
        <fullName evidence="3">Thioredoxin domain-containing protein</fullName>
    </recommendedName>
</protein>